<organism evidence="8 9">
    <name type="scientific">Nostoc punctiforme NIES-2108</name>
    <dbReference type="NCBI Taxonomy" id="1356359"/>
    <lineage>
        <taxon>Bacteria</taxon>
        <taxon>Bacillati</taxon>
        <taxon>Cyanobacteriota</taxon>
        <taxon>Cyanophyceae</taxon>
        <taxon>Nostocales</taxon>
        <taxon>Nostocaceae</taxon>
        <taxon>Nostoc</taxon>
    </lineage>
</organism>
<reference evidence="8 9" key="1">
    <citation type="submission" date="2016-04" db="EMBL/GenBank/DDBJ databases">
        <authorList>
            <person name="Evans L.H."/>
            <person name="Alamgir A."/>
            <person name="Owens N."/>
            <person name="Weber N.D."/>
            <person name="Virtaneva K."/>
            <person name="Barbian K."/>
            <person name="Babar A."/>
            <person name="Rosenke K."/>
        </authorList>
    </citation>
    <scope>NUCLEOTIDE SEQUENCE [LARGE SCALE GENOMIC DNA]</scope>
    <source>
        <strain evidence="8">NIES-2108</strain>
    </source>
</reference>
<dbReference type="GO" id="GO:0016020">
    <property type="term" value="C:membrane"/>
    <property type="evidence" value="ECO:0007669"/>
    <property type="project" value="UniProtKB-SubCell"/>
</dbReference>
<accession>A0A367RAP1</accession>
<evidence type="ECO:0000256" key="5">
    <source>
        <dbReference type="ARBA" id="ARBA00023136"/>
    </source>
</evidence>
<proteinExistence type="predicted"/>
<evidence type="ECO:0000256" key="6">
    <source>
        <dbReference type="SAM" id="Coils"/>
    </source>
</evidence>
<evidence type="ECO:0000256" key="1">
    <source>
        <dbReference type="ARBA" id="ARBA00004370"/>
    </source>
</evidence>
<evidence type="ECO:0000256" key="4">
    <source>
        <dbReference type="ARBA" id="ARBA00023134"/>
    </source>
</evidence>
<protein>
    <recommendedName>
        <fullName evidence="7">Dynamin N-terminal domain-containing protein</fullName>
    </recommendedName>
</protein>
<evidence type="ECO:0000256" key="2">
    <source>
        <dbReference type="ARBA" id="ARBA00022741"/>
    </source>
</evidence>
<feature type="domain" description="Dynamin N-terminal" evidence="7">
    <location>
        <begin position="93"/>
        <end position="323"/>
    </location>
</feature>
<gene>
    <name evidence="8" type="ORF">A6769_27345</name>
</gene>
<dbReference type="PANTHER" id="PTHR10465:SF0">
    <property type="entry name" value="SARCALUMENIN"/>
    <property type="match status" value="1"/>
</dbReference>
<keyword evidence="6" id="KW-0175">Coiled coil</keyword>
<comment type="subcellular location">
    <subcellularLocation>
        <location evidence="1">Membrane</location>
    </subcellularLocation>
</comment>
<dbReference type="GO" id="GO:0005525">
    <property type="term" value="F:GTP binding"/>
    <property type="evidence" value="ECO:0007669"/>
    <property type="project" value="UniProtKB-KW"/>
</dbReference>
<evidence type="ECO:0000313" key="8">
    <source>
        <dbReference type="EMBL" id="RCJ32594.1"/>
    </source>
</evidence>
<dbReference type="EMBL" id="LXQE01000164">
    <property type="protein sequence ID" value="RCJ32594.1"/>
    <property type="molecule type" value="Genomic_DNA"/>
</dbReference>
<name>A0A367RAP1_NOSPU</name>
<sequence length="808" mass="92907">MMIDENNQRPAAEIELLTKQEIQDHLPDATSEQVERFATQVKRLELLTKYFEKYSTKNKKSSQGISVPEDEENLHIILANAKKKLNYKRPYRIAVIGTTGAGKSTLINALLGDDIVLTKTVGRPATGAVLEIFFDIPETEPRKAIVIYRDEKNIRGLIYDFIQRYGLDVSWLNRTLDLDFASQLLTVEPQQKITEAEARTNFERLRETLVDIVVQYVNNNNSNLRREFSLNNSSDLQELKELTDEYSTVNAKNSSTRQIGLIQTVTYHLHPARSNTDIQALQLPKNVCLVDLPGLDGSALHNIIITEGIKEADAIIYIQGSRRIDTDSDLNLLGNVRKYISLEGSAESNESIFFVLNGRDTITEDQVPANLTQDMRDQIEKFLPGYTKHPTLCDRGSEGNPFFLISAWAALQAQKALSGKTIEDPNTYDAVKLNLGVRDGNHYQVLQASQVSKLVEELTKFARDRRIEAQIRDGKLAIDTIVDLLHDDYQNEYSKLTRNRGEYYLQEKEENQLKERQQQLEKELIKFRLDNELRYLDNRRQELETQAKTICNETDKDVQEKMPLFWKNNFKSGIDRLGIGEVGKLLYEPMLTEAQIYVWDKLNARLPSLAKYLVRGYTEKLRSYRLAQRIADSCYEYKKLQKIESTIQELIDTNMRRAMVDVGQRIAMTKMTNPDTYLTALTPDGKPQRPQLLDILSRIPRIPDVNSSDFSEFIKQVRQEYEPLVSGYCVICLLNLYRYEMIQIENHLLNLIADIFRGIRNSDDPVLKAKIRSSLKLDSEWQLVELLAEKIATLFQIKQLGLMQKPSF</sequence>
<comment type="caution">
    <text evidence="8">The sequence shown here is derived from an EMBL/GenBank/DDBJ whole genome shotgun (WGS) entry which is preliminary data.</text>
</comment>
<evidence type="ECO:0000256" key="3">
    <source>
        <dbReference type="ARBA" id="ARBA00022801"/>
    </source>
</evidence>
<keyword evidence="5" id="KW-0472">Membrane</keyword>
<dbReference type="InterPro" id="IPR027094">
    <property type="entry name" value="Mitofusin_fam"/>
</dbReference>
<keyword evidence="2" id="KW-0547">Nucleotide-binding</keyword>
<dbReference type="PANTHER" id="PTHR10465">
    <property type="entry name" value="TRANSMEMBRANE GTPASE FZO1"/>
    <property type="match status" value="1"/>
</dbReference>
<dbReference type="CDD" id="cd00882">
    <property type="entry name" value="Ras_like_GTPase"/>
    <property type="match status" value="1"/>
</dbReference>
<dbReference type="Pfam" id="PF00350">
    <property type="entry name" value="Dynamin_N"/>
    <property type="match status" value="1"/>
</dbReference>
<evidence type="ECO:0000313" key="9">
    <source>
        <dbReference type="Proteomes" id="UP000252085"/>
    </source>
</evidence>
<dbReference type="InterPro" id="IPR027417">
    <property type="entry name" value="P-loop_NTPase"/>
</dbReference>
<keyword evidence="3" id="KW-0378">Hydrolase</keyword>
<feature type="coiled-coil region" evidence="6">
    <location>
        <begin position="503"/>
        <end position="546"/>
    </location>
</feature>
<dbReference type="AlphaFoldDB" id="A0A367RAP1"/>
<keyword evidence="4" id="KW-0342">GTP-binding</keyword>
<dbReference type="Gene3D" id="3.40.50.300">
    <property type="entry name" value="P-loop containing nucleotide triphosphate hydrolases"/>
    <property type="match status" value="2"/>
</dbReference>
<dbReference type="SUPFAM" id="SSF52540">
    <property type="entry name" value="P-loop containing nucleoside triphosphate hydrolases"/>
    <property type="match status" value="1"/>
</dbReference>
<dbReference type="GO" id="GO:0003924">
    <property type="term" value="F:GTPase activity"/>
    <property type="evidence" value="ECO:0007669"/>
    <property type="project" value="InterPro"/>
</dbReference>
<dbReference type="InterPro" id="IPR045063">
    <property type="entry name" value="Dynamin_N"/>
</dbReference>
<evidence type="ECO:0000259" key="7">
    <source>
        <dbReference type="Pfam" id="PF00350"/>
    </source>
</evidence>
<dbReference type="Proteomes" id="UP000252085">
    <property type="component" value="Unassembled WGS sequence"/>
</dbReference>